<accession>A0A7W6AMR4</accession>
<dbReference type="RefSeq" id="WP_183513264.1">
    <property type="nucleotide sequence ID" value="NZ_BSPG01000016.1"/>
</dbReference>
<dbReference type="EMBL" id="JACIDN010000012">
    <property type="protein sequence ID" value="MBB3905471.1"/>
    <property type="molecule type" value="Genomic_DNA"/>
</dbReference>
<name>A0A7W6AMR4_9HYPH</name>
<sequence length="348" mass="39231">MKFALDVDDGNAITGWVAPDNQLAVSRVRVTVEGRPVLEVSATEIDPGIRANGWHATGQCRFIINEGNLPGISEIRDLEIHDADTNVLIHRRSSRSDFCEKKLIFINASIKQESSLLESLYPHFESSYFNINKLSEEILSNMLGNPYSKSRLFAGPILIPRYEGEYDFGNVLSALLVEDPFVEMARRMLWLRARTALAEDDAQSWRLGDLIEAVRFAADFDYDDIKSLKRFFRMLPEEAYRLLFNPLTRVLATRLPDDRIFPANSIIAVEVLSRFGIVGHRNHYDAFAATVFDQLGIVAQPPSSPPIPTEILAFAERLRGIKAAVDFLVFDEVISRSVQEAVARNWTG</sequence>
<evidence type="ECO:0000313" key="2">
    <source>
        <dbReference type="Proteomes" id="UP000517759"/>
    </source>
</evidence>
<dbReference type="Proteomes" id="UP000517759">
    <property type="component" value="Unassembled WGS sequence"/>
</dbReference>
<reference evidence="1 2" key="1">
    <citation type="submission" date="2020-08" db="EMBL/GenBank/DDBJ databases">
        <title>Genomic Encyclopedia of Type Strains, Phase IV (KMG-IV): sequencing the most valuable type-strain genomes for metagenomic binning, comparative biology and taxonomic classification.</title>
        <authorList>
            <person name="Goeker M."/>
        </authorList>
    </citation>
    <scope>NUCLEOTIDE SEQUENCE [LARGE SCALE GENOMIC DNA]</scope>
    <source>
        <strain evidence="1 2">DSM 24105</strain>
    </source>
</reference>
<dbReference type="AlphaFoldDB" id="A0A7W6AMR4"/>
<organism evidence="1 2">
    <name type="scientific">Methylobacterium brachythecii</name>
    <dbReference type="NCBI Taxonomy" id="1176177"/>
    <lineage>
        <taxon>Bacteria</taxon>
        <taxon>Pseudomonadati</taxon>
        <taxon>Pseudomonadota</taxon>
        <taxon>Alphaproteobacteria</taxon>
        <taxon>Hyphomicrobiales</taxon>
        <taxon>Methylobacteriaceae</taxon>
        <taxon>Methylobacterium</taxon>
    </lineage>
</organism>
<proteinExistence type="predicted"/>
<comment type="caution">
    <text evidence="1">The sequence shown here is derived from an EMBL/GenBank/DDBJ whole genome shotgun (WGS) entry which is preliminary data.</text>
</comment>
<gene>
    <name evidence="1" type="ORF">GGR33_005009</name>
</gene>
<protein>
    <submittedName>
        <fullName evidence="1">Uncharacterized protein</fullName>
    </submittedName>
</protein>
<evidence type="ECO:0000313" key="1">
    <source>
        <dbReference type="EMBL" id="MBB3905471.1"/>
    </source>
</evidence>